<proteinExistence type="predicted"/>
<dbReference type="WBParaSite" id="PEQ_0000540801-mRNA-1">
    <property type="protein sequence ID" value="PEQ_0000540801-mRNA-1"/>
    <property type="gene ID" value="PEQ_0000540801"/>
</dbReference>
<keyword evidence="1" id="KW-1185">Reference proteome</keyword>
<dbReference type="AlphaFoldDB" id="A0A914RFY1"/>
<evidence type="ECO:0000313" key="1">
    <source>
        <dbReference type="Proteomes" id="UP000887564"/>
    </source>
</evidence>
<name>A0A914RFY1_PAREQ</name>
<reference evidence="2" key="1">
    <citation type="submission" date="2022-11" db="UniProtKB">
        <authorList>
            <consortium name="WormBaseParasite"/>
        </authorList>
    </citation>
    <scope>IDENTIFICATION</scope>
</reference>
<evidence type="ECO:0000313" key="2">
    <source>
        <dbReference type="WBParaSite" id="PEQ_0000540801-mRNA-1"/>
    </source>
</evidence>
<organism evidence="1 2">
    <name type="scientific">Parascaris equorum</name>
    <name type="common">Equine roundworm</name>
    <dbReference type="NCBI Taxonomy" id="6256"/>
    <lineage>
        <taxon>Eukaryota</taxon>
        <taxon>Metazoa</taxon>
        <taxon>Ecdysozoa</taxon>
        <taxon>Nematoda</taxon>
        <taxon>Chromadorea</taxon>
        <taxon>Rhabditida</taxon>
        <taxon>Spirurina</taxon>
        <taxon>Ascaridomorpha</taxon>
        <taxon>Ascaridoidea</taxon>
        <taxon>Ascarididae</taxon>
        <taxon>Parascaris</taxon>
    </lineage>
</organism>
<sequence length="119" mass="14007">MVDVVVIAFLHIHITHPLPHRTSPCTASRRYVYNIRPCWTISHIPPRNICCMLRRTKHFSARIVQLTSDEKLKSGRQPSITEVPYNIHRFPRYVDKNLNVQWRDSISRQKIPLKSTLLP</sequence>
<accession>A0A914RFY1</accession>
<protein>
    <submittedName>
        <fullName evidence="2">Uncharacterized protein</fullName>
    </submittedName>
</protein>
<dbReference type="Proteomes" id="UP000887564">
    <property type="component" value="Unplaced"/>
</dbReference>